<dbReference type="Gene3D" id="3.40.50.1580">
    <property type="entry name" value="Nucleoside phosphorylase domain"/>
    <property type="match status" value="1"/>
</dbReference>
<protein>
    <submittedName>
        <fullName evidence="2">Phosphorylase</fullName>
    </submittedName>
</protein>
<dbReference type="RefSeq" id="WP_190408353.1">
    <property type="nucleotide sequence ID" value="NZ_JACJRF010000033.1"/>
</dbReference>
<reference evidence="2 3" key="1">
    <citation type="journal article" date="2020" name="ISME J.">
        <title>Comparative genomics reveals insights into cyanobacterial evolution and habitat adaptation.</title>
        <authorList>
            <person name="Chen M.Y."/>
            <person name="Teng W.K."/>
            <person name="Zhao L."/>
            <person name="Hu C.X."/>
            <person name="Zhou Y.K."/>
            <person name="Han B.P."/>
            <person name="Song L.R."/>
            <person name="Shu W.S."/>
        </authorList>
    </citation>
    <scope>NUCLEOTIDE SEQUENCE [LARGE SCALE GENOMIC DNA]</scope>
    <source>
        <strain evidence="2 3">FACHB-260</strain>
    </source>
</reference>
<gene>
    <name evidence="2" type="ORF">H6G18_17495</name>
</gene>
<dbReference type="InterPro" id="IPR000845">
    <property type="entry name" value="Nucleoside_phosphorylase_d"/>
</dbReference>
<organism evidence="2 3">
    <name type="scientific">Anabaena subtropica FACHB-260</name>
    <dbReference type="NCBI Taxonomy" id="2692884"/>
    <lineage>
        <taxon>Bacteria</taxon>
        <taxon>Bacillati</taxon>
        <taxon>Cyanobacteriota</taxon>
        <taxon>Cyanophyceae</taxon>
        <taxon>Nostocales</taxon>
        <taxon>Nostocaceae</taxon>
        <taxon>Anabaena</taxon>
    </lineage>
</organism>
<feature type="domain" description="Nucleoside phosphorylase" evidence="1">
    <location>
        <begin position="60"/>
        <end position="172"/>
    </location>
</feature>
<dbReference type="SUPFAM" id="SSF53167">
    <property type="entry name" value="Purine and uridine phosphorylases"/>
    <property type="match status" value="1"/>
</dbReference>
<dbReference type="EMBL" id="JACJRF010000033">
    <property type="protein sequence ID" value="MBD2345926.1"/>
    <property type="molecule type" value="Genomic_DNA"/>
</dbReference>
<evidence type="ECO:0000259" key="1">
    <source>
        <dbReference type="Pfam" id="PF01048"/>
    </source>
</evidence>
<evidence type="ECO:0000313" key="3">
    <source>
        <dbReference type="Proteomes" id="UP000607281"/>
    </source>
</evidence>
<sequence>MIIDTIFVPQGSEYGAVCRGLRRISGKIPKVVAIPVGVKPLTTYLQQWQKQEHWQNAQQSKVLVMGLCGSLTTDHCVGDVVLYESCIYQQRLQECDRSLTTKIYSALQTQYPALNLVKSLTSDRVVCSAVEKRYLGETLGADVVDMEGFAALELLNKVGATVAMLRVVSDDCRHDIPDITAAINVDGSLQPLPLTLSFLRQPIAATRLIRGSLRGLKVLEQLTTSLFSEKFKV</sequence>
<dbReference type="Pfam" id="PF01048">
    <property type="entry name" value="PNP_UDP_1"/>
    <property type="match status" value="1"/>
</dbReference>
<evidence type="ECO:0000313" key="2">
    <source>
        <dbReference type="EMBL" id="MBD2345926.1"/>
    </source>
</evidence>
<dbReference type="Proteomes" id="UP000607281">
    <property type="component" value="Unassembled WGS sequence"/>
</dbReference>
<dbReference type="InterPro" id="IPR035994">
    <property type="entry name" value="Nucleoside_phosphorylase_sf"/>
</dbReference>
<keyword evidence="3" id="KW-1185">Reference proteome</keyword>
<comment type="caution">
    <text evidence="2">The sequence shown here is derived from an EMBL/GenBank/DDBJ whole genome shotgun (WGS) entry which is preliminary data.</text>
</comment>
<proteinExistence type="predicted"/>
<accession>A0ABR8CT09</accession>
<name>A0ABR8CT09_9NOST</name>